<dbReference type="AlphaFoldDB" id="K1TSK8"/>
<evidence type="ECO:0000313" key="1">
    <source>
        <dbReference type="EMBL" id="EKC70579.1"/>
    </source>
</evidence>
<feature type="non-terminal residue" evidence="1">
    <location>
        <position position="1"/>
    </location>
</feature>
<sequence length="104" mass="11965">NTKDDYRCGVVNMQGEIISEAKWWLPEKLPMDDHYFSGVLLVQDPETGLYNYINERGELLTTLPISYAVDFVGALAYVVVEQDDGTTQYGYINQQGEWVYSWTE</sequence>
<accession>K1TSK8</accession>
<dbReference type="EMBL" id="AJWY01005091">
    <property type="protein sequence ID" value="EKC70579.1"/>
    <property type="molecule type" value="Genomic_DNA"/>
</dbReference>
<protein>
    <recommendedName>
        <fullName evidence="2">KWG Leptospira repeat protein</fullName>
    </recommendedName>
</protein>
<name>K1TSK8_9ZZZZ</name>
<gene>
    <name evidence="1" type="ORF">LEA_07708</name>
</gene>
<organism evidence="1">
    <name type="scientific">human gut metagenome</name>
    <dbReference type="NCBI Taxonomy" id="408170"/>
    <lineage>
        <taxon>unclassified sequences</taxon>
        <taxon>metagenomes</taxon>
        <taxon>organismal metagenomes</taxon>
    </lineage>
</organism>
<comment type="caution">
    <text evidence="1">The sequence shown here is derived from an EMBL/GenBank/DDBJ whole genome shotgun (WGS) entry which is preliminary data.</text>
</comment>
<proteinExistence type="predicted"/>
<evidence type="ECO:0008006" key="2">
    <source>
        <dbReference type="Google" id="ProtNLM"/>
    </source>
</evidence>
<reference evidence="1" key="1">
    <citation type="journal article" date="2013" name="Environ. Microbiol.">
        <title>Microbiota from the distal guts of lean and obese adolescents exhibit partial functional redundancy besides clear differences in community structure.</title>
        <authorList>
            <person name="Ferrer M."/>
            <person name="Ruiz A."/>
            <person name="Lanza F."/>
            <person name="Haange S.B."/>
            <person name="Oberbach A."/>
            <person name="Till H."/>
            <person name="Bargiela R."/>
            <person name="Campoy C."/>
            <person name="Segura M.T."/>
            <person name="Richter M."/>
            <person name="von Bergen M."/>
            <person name="Seifert J."/>
            <person name="Suarez A."/>
        </authorList>
    </citation>
    <scope>NUCLEOTIDE SEQUENCE</scope>
</reference>